<feature type="compositionally biased region" description="Basic and acidic residues" evidence="4">
    <location>
        <begin position="100"/>
        <end position="111"/>
    </location>
</feature>
<proteinExistence type="evidence at transcript level"/>
<evidence type="ECO:0000256" key="4">
    <source>
        <dbReference type="SAM" id="MobiDB-lite"/>
    </source>
</evidence>
<feature type="compositionally biased region" description="Low complexity" evidence="4">
    <location>
        <begin position="87"/>
        <end position="97"/>
    </location>
</feature>
<keyword evidence="3" id="KW-0862">Zinc</keyword>
<dbReference type="InterPro" id="IPR034732">
    <property type="entry name" value="EPHD"/>
</dbReference>
<feature type="domain" description="PHD-type" evidence="5">
    <location>
        <begin position="1"/>
        <end position="83"/>
    </location>
</feature>
<evidence type="ECO:0000256" key="3">
    <source>
        <dbReference type="ARBA" id="ARBA00022833"/>
    </source>
</evidence>
<dbReference type="PROSITE" id="PS51805">
    <property type="entry name" value="EPHD"/>
    <property type="match status" value="1"/>
</dbReference>
<feature type="compositionally biased region" description="Low complexity" evidence="4">
    <location>
        <begin position="114"/>
        <end position="131"/>
    </location>
</feature>
<dbReference type="Gene3D" id="3.30.40.10">
    <property type="entry name" value="Zinc/RING finger domain, C3HC4 (zinc finger)"/>
    <property type="match status" value="1"/>
</dbReference>
<evidence type="ECO:0000256" key="1">
    <source>
        <dbReference type="ARBA" id="ARBA00022723"/>
    </source>
</evidence>
<reference evidence="6" key="1">
    <citation type="journal article" date="2011" name="Plant Physiol.">
        <title>Comprehensive sequence analysis of 24,783 barley full-length cDNAs derived from 12 clone libraries.</title>
        <authorList>
            <person name="Matsumoto T."/>
            <person name="Tanaka T."/>
            <person name="Sakai H."/>
            <person name="Amano N."/>
            <person name="Kanamori H."/>
            <person name="Kurita K."/>
            <person name="Kikuta A."/>
            <person name="Kamiya K."/>
            <person name="Yamamoto M."/>
            <person name="Ikawa H."/>
            <person name="Fujii N."/>
            <person name="Hori K."/>
            <person name="Itoh T."/>
            <person name="Sato K."/>
        </authorList>
    </citation>
    <scope>NUCLEOTIDE SEQUENCE</scope>
    <source>
        <tissue evidence="6">Shoot and root</tissue>
    </source>
</reference>
<evidence type="ECO:0000259" key="5">
    <source>
        <dbReference type="PROSITE" id="PS51805"/>
    </source>
</evidence>
<evidence type="ECO:0000256" key="2">
    <source>
        <dbReference type="ARBA" id="ARBA00022771"/>
    </source>
</evidence>
<dbReference type="EMBL" id="AK370640">
    <property type="protein sequence ID" value="BAK01839.1"/>
    <property type="molecule type" value="mRNA"/>
</dbReference>
<name>F2E3B7_HORVV</name>
<dbReference type="InterPro" id="IPR001965">
    <property type="entry name" value="Znf_PHD"/>
</dbReference>
<organism evidence="6">
    <name type="scientific">Hordeum vulgare subsp. vulgare</name>
    <name type="common">Domesticated barley</name>
    <dbReference type="NCBI Taxonomy" id="112509"/>
    <lineage>
        <taxon>Eukaryota</taxon>
        <taxon>Viridiplantae</taxon>
        <taxon>Streptophyta</taxon>
        <taxon>Embryophyta</taxon>
        <taxon>Tracheophyta</taxon>
        <taxon>Spermatophyta</taxon>
        <taxon>Magnoliopsida</taxon>
        <taxon>Liliopsida</taxon>
        <taxon>Poales</taxon>
        <taxon>Poaceae</taxon>
        <taxon>BOP clade</taxon>
        <taxon>Pooideae</taxon>
        <taxon>Triticodae</taxon>
        <taxon>Triticeae</taxon>
        <taxon>Hordeinae</taxon>
        <taxon>Hordeum</taxon>
    </lineage>
</organism>
<feature type="compositionally biased region" description="Low complexity" evidence="4">
    <location>
        <begin position="145"/>
        <end position="162"/>
    </location>
</feature>
<dbReference type="SMART" id="SM00249">
    <property type="entry name" value="PHD"/>
    <property type="match status" value="1"/>
</dbReference>
<dbReference type="Gene3D" id="3.30.200.20">
    <property type="entry name" value="Phosphorylase Kinase, domain 1"/>
    <property type="match status" value="1"/>
</dbReference>
<dbReference type="AlphaFoldDB" id="F2E3B7"/>
<keyword evidence="1" id="KW-0479">Metal-binding</keyword>
<dbReference type="GO" id="GO:0008270">
    <property type="term" value="F:zinc ion binding"/>
    <property type="evidence" value="ECO:0007669"/>
    <property type="project" value="UniProtKB-KW"/>
</dbReference>
<dbReference type="SUPFAM" id="SSF56112">
    <property type="entry name" value="Protein kinase-like (PK-like)"/>
    <property type="match status" value="1"/>
</dbReference>
<accession>F2E3B7</accession>
<evidence type="ECO:0000313" key="6">
    <source>
        <dbReference type="EMBL" id="BAK01839.1"/>
    </source>
</evidence>
<dbReference type="InterPro" id="IPR013083">
    <property type="entry name" value="Znf_RING/FYVE/PHD"/>
</dbReference>
<dbReference type="InterPro" id="IPR011009">
    <property type="entry name" value="Kinase-like_dom_sf"/>
</dbReference>
<dbReference type="Pfam" id="PF13771">
    <property type="entry name" value="zf-HC5HC2H"/>
    <property type="match status" value="1"/>
</dbReference>
<keyword evidence="2" id="KW-0863">Zinc-finger</keyword>
<feature type="region of interest" description="Disordered" evidence="4">
    <location>
        <begin position="82"/>
        <end position="175"/>
    </location>
</feature>
<protein>
    <submittedName>
        <fullName evidence="6">Predicted protein</fullName>
    </submittedName>
</protein>
<feature type="compositionally biased region" description="Acidic residues" evidence="4">
    <location>
        <begin position="132"/>
        <end position="144"/>
    </location>
</feature>
<sequence>MAHEHCLFWSDDVGLKNGKWLRAGESMKKAAKRKCTACEETGASISCTSAKCRSVFHYGCARTLFADFDDQNLVLAVTCAKHSTDDNNNNNNNNNNNRLSQRDSAKDDQRDTTNNINNINNNNREVVSISVSDDDDENNDDSDADANYNSRNKNSSSSNGNNNDEDTGENSGDHTDLEVVFHNSTDENNNNNNNNNPRLADDTYSNIVMNNWSNVINNNNNNNPISSSVKKLTREEIIRRLPEHELTIIKLKEVEVGAGRDSLIAGGGFGKVLRGRWDNKEVALKVFKDNKDRAWQRWYQEVLIMKHRPP</sequence>